<dbReference type="RefSeq" id="WP_040096904.1">
    <property type="nucleotide sequence ID" value="NZ_JWJD01000001.1"/>
</dbReference>
<proteinExistence type="predicted"/>
<accession>A0A0C2HZF8</accession>
<gene>
    <name evidence="1" type="ORF">GFER_05855</name>
</gene>
<evidence type="ECO:0000313" key="1">
    <source>
        <dbReference type="EMBL" id="KIH78102.1"/>
    </source>
</evidence>
<protein>
    <recommendedName>
        <fullName evidence="3">DUF2750 domain-containing protein</fullName>
    </recommendedName>
</protein>
<comment type="caution">
    <text evidence="1">The sequence shown here is derived from an EMBL/GenBank/DDBJ whole genome shotgun (WGS) entry which is preliminary data.</text>
</comment>
<dbReference type="Proteomes" id="UP000035068">
    <property type="component" value="Unassembled WGS sequence"/>
</dbReference>
<dbReference type="EMBL" id="JWJD01000001">
    <property type="protein sequence ID" value="KIH78102.1"/>
    <property type="molecule type" value="Genomic_DNA"/>
</dbReference>
<organism evidence="1 2">
    <name type="scientific">Geoalkalibacter ferrihydriticus DSM 17813</name>
    <dbReference type="NCBI Taxonomy" id="1121915"/>
    <lineage>
        <taxon>Bacteria</taxon>
        <taxon>Pseudomonadati</taxon>
        <taxon>Thermodesulfobacteriota</taxon>
        <taxon>Desulfuromonadia</taxon>
        <taxon>Desulfuromonadales</taxon>
        <taxon>Geoalkalibacteraceae</taxon>
        <taxon>Geoalkalibacter</taxon>
    </lineage>
</organism>
<sequence>MSIEYLGEKVFLQESKDAAQVWVLRGTHKNIYAMELDKTGFSLPVWSSEEKAADFVKNARPIGQKYKPEAVPLGVFSQTWLSDQSMAIAELQINPDGKSTRVLVITKEEFWSIQA</sequence>
<dbReference type="InterPro" id="IPR021284">
    <property type="entry name" value="DUF2750"/>
</dbReference>
<dbReference type="Pfam" id="PF11042">
    <property type="entry name" value="DUF2750"/>
    <property type="match status" value="1"/>
</dbReference>
<name>A0A0C2HZF8_9BACT</name>
<keyword evidence="2" id="KW-1185">Reference proteome</keyword>
<dbReference type="AlphaFoldDB" id="A0A0C2HZF8"/>
<evidence type="ECO:0000313" key="2">
    <source>
        <dbReference type="Proteomes" id="UP000035068"/>
    </source>
</evidence>
<reference evidence="1 2" key="1">
    <citation type="submission" date="2014-12" db="EMBL/GenBank/DDBJ databases">
        <title>Genomes of Geoalkalibacter ferrihydriticus and Geoalkalibacter subterraneus, two haloalkaliphilic metal-reducing members of the Geobacteraceae.</title>
        <authorList>
            <person name="Badalamenti J.P."/>
            <person name="Torres C.I."/>
            <person name="Krajmalnik-Brown R."/>
            <person name="Bond D.R."/>
        </authorList>
    </citation>
    <scope>NUCLEOTIDE SEQUENCE [LARGE SCALE GENOMIC DNA]</scope>
    <source>
        <strain evidence="1 2">DSM 17813</strain>
    </source>
</reference>
<evidence type="ECO:0008006" key="3">
    <source>
        <dbReference type="Google" id="ProtNLM"/>
    </source>
</evidence>